<dbReference type="OrthoDB" id="524326at2759"/>
<keyword evidence="2" id="KW-0472">Membrane</keyword>
<dbReference type="Proteomes" id="UP000187429">
    <property type="component" value="Unassembled WGS sequence"/>
</dbReference>
<feature type="domain" description="UBA" evidence="3">
    <location>
        <begin position="446"/>
        <end position="489"/>
    </location>
</feature>
<feature type="compositionally biased region" description="Polar residues" evidence="1">
    <location>
        <begin position="208"/>
        <end position="252"/>
    </location>
</feature>
<dbReference type="InterPro" id="IPR009060">
    <property type="entry name" value="UBA-like_sf"/>
</dbReference>
<gene>
    <name evidence="4" type="ORF">AYI69_g472</name>
</gene>
<evidence type="ECO:0000313" key="5">
    <source>
        <dbReference type="Proteomes" id="UP000187429"/>
    </source>
</evidence>
<reference evidence="5" key="1">
    <citation type="submission" date="2017-01" db="EMBL/GenBank/DDBJ databases">
        <authorList>
            <person name="Wang Y."/>
            <person name="White M."/>
            <person name="Kvist S."/>
            <person name="Moncalvo J.-M."/>
        </authorList>
    </citation>
    <scope>NUCLEOTIDE SEQUENCE [LARGE SCALE GENOMIC DNA]</scope>
    <source>
        <strain evidence="5">ID-206-W2</strain>
    </source>
</reference>
<feature type="compositionally biased region" description="Polar residues" evidence="1">
    <location>
        <begin position="267"/>
        <end position="286"/>
    </location>
</feature>
<feature type="compositionally biased region" description="Low complexity" evidence="1">
    <location>
        <begin position="431"/>
        <end position="444"/>
    </location>
</feature>
<evidence type="ECO:0000259" key="3">
    <source>
        <dbReference type="PROSITE" id="PS50030"/>
    </source>
</evidence>
<feature type="compositionally biased region" description="Polar residues" evidence="1">
    <location>
        <begin position="158"/>
        <end position="195"/>
    </location>
</feature>
<keyword evidence="5" id="KW-1185">Reference proteome</keyword>
<dbReference type="SUPFAM" id="SSF46934">
    <property type="entry name" value="UBA-like"/>
    <property type="match status" value="1"/>
</dbReference>
<accession>A0A1R1YSY6</accession>
<dbReference type="Pfam" id="PF00627">
    <property type="entry name" value="UBA"/>
    <property type="match status" value="1"/>
</dbReference>
<keyword evidence="2" id="KW-0812">Transmembrane</keyword>
<feature type="compositionally biased region" description="Polar residues" evidence="1">
    <location>
        <begin position="129"/>
        <end position="148"/>
    </location>
</feature>
<evidence type="ECO:0000256" key="2">
    <source>
        <dbReference type="SAM" id="Phobius"/>
    </source>
</evidence>
<sequence>MTYSNLERIRLTYKIPFELPKSVTSNLLHTLLSLLLIYSHLYPVPFLYFSIHSFTSTLYYPPPPLPKYDFDLERRITKEELKYKQQEEMQKMVQAQQQLFVMEYLFEKNKKAKNRANEPHLSHQDTKAKNSPYSNISQSNYNTPSSSKAPIIPPFSFSPKQNPPNFSHSAETLQNPNFHNQNLPSIQNPSQLQFHNSSPNSSLANSNTLPIPNKQYNYSSSPLSNSTTAPNDSIPPNFNYSSHLPINQNHRQNNPSPNPQIPNNANLSNPSIYPNSNIYQNISPNQAPKPPSSPNTPYLPPKPAELNNDYKNFNGPQSRPQNSSSSNIQSQSISQSSFSGKKPANYYTLPPQDAPPAIPPKPFEISQHDFVPDSNILDFYKISEHFPKNDVNSRIQRMNSITSGVDINGSKFISDIPLTSTSDEPSQSYLPSASNIPPNPTNSNNDQYEDVVEQVHDLMAMGFSKNQAISSLEMFSYDVEKATNYLLDNS</sequence>
<dbReference type="AlphaFoldDB" id="A0A1R1YSY6"/>
<name>A0A1R1YSY6_9FUNG</name>
<dbReference type="SMART" id="SM00165">
    <property type="entry name" value="UBA"/>
    <property type="match status" value="1"/>
</dbReference>
<proteinExistence type="predicted"/>
<feature type="compositionally biased region" description="Polar residues" evidence="1">
    <location>
        <begin position="417"/>
        <end position="430"/>
    </location>
</feature>
<dbReference type="Gene3D" id="1.10.8.10">
    <property type="entry name" value="DNA helicase RuvA subunit, C-terminal domain"/>
    <property type="match status" value="1"/>
</dbReference>
<protein>
    <recommendedName>
        <fullName evidence="3">UBA domain-containing protein</fullName>
    </recommendedName>
</protein>
<feature type="compositionally biased region" description="Pro residues" evidence="1">
    <location>
        <begin position="352"/>
        <end position="362"/>
    </location>
</feature>
<feature type="region of interest" description="Disordered" evidence="1">
    <location>
        <begin position="112"/>
        <end position="366"/>
    </location>
</feature>
<feature type="compositionally biased region" description="Pro residues" evidence="1">
    <location>
        <begin position="287"/>
        <end position="303"/>
    </location>
</feature>
<comment type="caution">
    <text evidence="4">The sequence shown here is derived from an EMBL/GenBank/DDBJ whole genome shotgun (WGS) entry which is preliminary data.</text>
</comment>
<feature type="compositionally biased region" description="Basic and acidic residues" evidence="1">
    <location>
        <begin position="112"/>
        <end position="128"/>
    </location>
</feature>
<feature type="compositionally biased region" description="Low complexity" evidence="1">
    <location>
        <begin position="196"/>
        <end position="207"/>
    </location>
</feature>
<keyword evidence="2" id="KW-1133">Transmembrane helix</keyword>
<organism evidence="4 5">
    <name type="scientific">Smittium culicis</name>
    <dbReference type="NCBI Taxonomy" id="133412"/>
    <lineage>
        <taxon>Eukaryota</taxon>
        <taxon>Fungi</taxon>
        <taxon>Fungi incertae sedis</taxon>
        <taxon>Zoopagomycota</taxon>
        <taxon>Kickxellomycotina</taxon>
        <taxon>Harpellomycetes</taxon>
        <taxon>Harpellales</taxon>
        <taxon>Legeriomycetaceae</taxon>
        <taxon>Smittium</taxon>
    </lineage>
</organism>
<dbReference type="PROSITE" id="PS50030">
    <property type="entry name" value="UBA"/>
    <property type="match status" value="1"/>
</dbReference>
<feature type="transmembrane region" description="Helical" evidence="2">
    <location>
        <begin position="27"/>
        <end position="49"/>
    </location>
</feature>
<feature type="region of interest" description="Disordered" evidence="1">
    <location>
        <begin position="416"/>
        <end position="444"/>
    </location>
</feature>
<dbReference type="InterPro" id="IPR015940">
    <property type="entry name" value="UBA"/>
</dbReference>
<evidence type="ECO:0000256" key="1">
    <source>
        <dbReference type="SAM" id="MobiDB-lite"/>
    </source>
</evidence>
<feature type="compositionally biased region" description="Low complexity" evidence="1">
    <location>
        <begin position="316"/>
        <end position="339"/>
    </location>
</feature>
<dbReference type="EMBL" id="LSSM01000111">
    <property type="protein sequence ID" value="OMJ30003.1"/>
    <property type="molecule type" value="Genomic_DNA"/>
</dbReference>
<evidence type="ECO:0000313" key="4">
    <source>
        <dbReference type="EMBL" id="OMJ30003.1"/>
    </source>
</evidence>